<dbReference type="InterPro" id="IPR005863">
    <property type="entry name" value="UDP-N-AcMur_synth"/>
</dbReference>
<dbReference type="GO" id="GO:0008360">
    <property type="term" value="P:regulation of cell shape"/>
    <property type="evidence" value="ECO:0007669"/>
    <property type="project" value="UniProtKB-KW"/>
</dbReference>
<dbReference type="HAMAP" id="MF_02019">
    <property type="entry name" value="MurF"/>
    <property type="match status" value="1"/>
</dbReference>
<dbReference type="Pfam" id="PF01225">
    <property type="entry name" value="Mur_ligase"/>
    <property type="match status" value="1"/>
</dbReference>
<dbReference type="EMBL" id="BJYY01000021">
    <property type="protein sequence ID" value="GEO35554.1"/>
    <property type="molecule type" value="Genomic_DNA"/>
</dbReference>
<feature type="binding site" evidence="10">
    <location>
        <begin position="125"/>
        <end position="131"/>
    </location>
    <ligand>
        <name>ATP</name>
        <dbReference type="ChEBI" id="CHEBI:30616"/>
    </ligand>
</feature>
<evidence type="ECO:0000256" key="4">
    <source>
        <dbReference type="ARBA" id="ARBA00022741"/>
    </source>
</evidence>
<dbReference type="OrthoDB" id="9800958at2"/>
<feature type="domain" description="Mur ligase N-terminal catalytic" evidence="13">
    <location>
        <begin position="33"/>
        <end position="101"/>
    </location>
</feature>
<accession>A0A512DGD1</accession>
<keyword evidence="1 10" id="KW-0963">Cytoplasm</keyword>
<evidence type="ECO:0000256" key="9">
    <source>
        <dbReference type="ARBA" id="ARBA00023316"/>
    </source>
</evidence>
<dbReference type="AlphaFoldDB" id="A0A512DGD1"/>
<evidence type="ECO:0000259" key="13">
    <source>
        <dbReference type="Pfam" id="PF01225"/>
    </source>
</evidence>
<evidence type="ECO:0000256" key="7">
    <source>
        <dbReference type="ARBA" id="ARBA00022984"/>
    </source>
</evidence>
<evidence type="ECO:0000256" key="12">
    <source>
        <dbReference type="SAM" id="MobiDB-lite"/>
    </source>
</evidence>
<dbReference type="InterPro" id="IPR036565">
    <property type="entry name" value="Mur-like_cat_sf"/>
</dbReference>
<keyword evidence="9 10" id="KW-0961">Cell wall biogenesis/degradation</keyword>
<dbReference type="GO" id="GO:0051301">
    <property type="term" value="P:cell division"/>
    <property type="evidence" value="ECO:0007669"/>
    <property type="project" value="UniProtKB-KW"/>
</dbReference>
<evidence type="ECO:0000256" key="3">
    <source>
        <dbReference type="ARBA" id="ARBA00022618"/>
    </source>
</evidence>
<keyword evidence="8 10" id="KW-0131">Cell cycle</keyword>
<dbReference type="EC" id="6.3.2.10" evidence="10 11"/>
<protein>
    <recommendedName>
        <fullName evidence="10 11">UDP-N-acetylmuramoyl-tripeptide--D-alanyl-D-alanine ligase</fullName>
        <ecNumber evidence="10 11">6.3.2.10</ecNumber>
    </recommendedName>
    <alternativeName>
        <fullName evidence="10">D-alanyl-D-alanine-adding enzyme</fullName>
    </alternativeName>
</protein>
<dbReference type="InterPro" id="IPR036615">
    <property type="entry name" value="Mur_ligase_C_dom_sf"/>
</dbReference>
<proteinExistence type="inferred from homology"/>
<feature type="domain" description="Mur ligase central" evidence="15">
    <location>
        <begin position="123"/>
        <end position="309"/>
    </location>
</feature>
<keyword evidence="6 10" id="KW-0133">Cell shape</keyword>
<evidence type="ECO:0000256" key="2">
    <source>
        <dbReference type="ARBA" id="ARBA00022598"/>
    </source>
</evidence>
<comment type="catalytic activity">
    <reaction evidence="10 11">
        <text>D-alanyl-D-alanine + UDP-N-acetyl-alpha-D-muramoyl-L-alanyl-gamma-D-glutamyl-meso-2,6-diaminopimelate + ATP = UDP-N-acetyl-alpha-D-muramoyl-L-alanyl-gamma-D-glutamyl-meso-2,6-diaminopimeloyl-D-alanyl-D-alanine + ADP + phosphate + H(+)</text>
        <dbReference type="Rhea" id="RHEA:28374"/>
        <dbReference type="ChEBI" id="CHEBI:15378"/>
        <dbReference type="ChEBI" id="CHEBI:30616"/>
        <dbReference type="ChEBI" id="CHEBI:43474"/>
        <dbReference type="ChEBI" id="CHEBI:57822"/>
        <dbReference type="ChEBI" id="CHEBI:61386"/>
        <dbReference type="ChEBI" id="CHEBI:83905"/>
        <dbReference type="ChEBI" id="CHEBI:456216"/>
        <dbReference type="EC" id="6.3.2.10"/>
    </reaction>
</comment>
<evidence type="ECO:0000256" key="1">
    <source>
        <dbReference type="ARBA" id="ARBA00022490"/>
    </source>
</evidence>
<dbReference type="GO" id="GO:0005524">
    <property type="term" value="F:ATP binding"/>
    <property type="evidence" value="ECO:0007669"/>
    <property type="project" value="UniProtKB-UniRule"/>
</dbReference>
<evidence type="ECO:0000256" key="6">
    <source>
        <dbReference type="ARBA" id="ARBA00022960"/>
    </source>
</evidence>
<dbReference type="UniPathway" id="UPA00219"/>
<dbReference type="GO" id="GO:0005737">
    <property type="term" value="C:cytoplasm"/>
    <property type="evidence" value="ECO:0007669"/>
    <property type="project" value="UniProtKB-SubCell"/>
</dbReference>
<comment type="caution">
    <text evidence="16">The sequence shown here is derived from an EMBL/GenBank/DDBJ whole genome shotgun (WGS) entry which is preliminary data.</text>
</comment>
<dbReference type="Pfam" id="PF08245">
    <property type="entry name" value="Mur_ligase_M"/>
    <property type="match status" value="1"/>
</dbReference>
<dbReference type="InterPro" id="IPR000713">
    <property type="entry name" value="Mur_ligase_N"/>
</dbReference>
<organism evidence="16 17">
    <name type="scientific">Cellulomonas aerilata</name>
    <dbReference type="NCBI Taxonomy" id="515326"/>
    <lineage>
        <taxon>Bacteria</taxon>
        <taxon>Bacillati</taxon>
        <taxon>Actinomycetota</taxon>
        <taxon>Actinomycetes</taxon>
        <taxon>Micrococcales</taxon>
        <taxon>Cellulomonadaceae</taxon>
        <taxon>Cellulomonas</taxon>
    </lineage>
</organism>
<comment type="pathway">
    <text evidence="10 11">Cell wall biogenesis; peptidoglycan biosynthesis.</text>
</comment>
<dbReference type="GO" id="GO:0009252">
    <property type="term" value="P:peptidoglycan biosynthetic process"/>
    <property type="evidence" value="ECO:0007669"/>
    <property type="project" value="UniProtKB-UniRule"/>
</dbReference>
<reference evidence="16 17" key="1">
    <citation type="submission" date="2019-07" db="EMBL/GenBank/DDBJ databases">
        <title>Whole genome shotgun sequence of Cellulomonas aerilata NBRC 106308.</title>
        <authorList>
            <person name="Hosoyama A."/>
            <person name="Uohara A."/>
            <person name="Ohji S."/>
            <person name="Ichikawa N."/>
        </authorList>
    </citation>
    <scope>NUCLEOTIDE SEQUENCE [LARGE SCALE GENOMIC DNA]</scope>
    <source>
        <strain evidence="16 17">NBRC 106308</strain>
    </source>
</reference>
<dbReference type="GO" id="GO:0008766">
    <property type="term" value="F:UDP-N-acetylmuramoylalanyl-D-glutamyl-2,6-diaminopimelate-D-alanyl-D-alanine ligase activity"/>
    <property type="evidence" value="ECO:0007669"/>
    <property type="project" value="RHEA"/>
</dbReference>
<evidence type="ECO:0000313" key="16">
    <source>
        <dbReference type="EMBL" id="GEO35554.1"/>
    </source>
</evidence>
<keyword evidence="2 10" id="KW-0436">Ligase</keyword>
<dbReference type="NCBIfam" id="TIGR01143">
    <property type="entry name" value="murF"/>
    <property type="match status" value="1"/>
</dbReference>
<dbReference type="GO" id="GO:0047480">
    <property type="term" value="F:UDP-N-acetylmuramoyl-tripeptide-D-alanyl-D-alanine ligase activity"/>
    <property type="evidence" value="ECO:0007669"/>
    <property type="project" value="UniProtKB-UniRule"/>
</dbReference>
<feature type="region of interest" description="Disordered" evidence="12">
    <location>
        <begin position="480"/>
        <end position="499"/>
    </location>
</feature>
<dbReference type="InterPro" id="IPR004101">
    <property type="entry name" value="Mur_ligase_C"/>
</dbReference>
<dbReference type="Gene3D" id="3.40.1390.10">
    <property type="entry name" value="MurE/MurF, N-terminal domain"/>
    <property type="match status" value="1"/>
</dbReference>
<dbReference type="RefSeq" id="WP_146906601.1">
    <property type="nucleotide sequence ID" value="NZ_BAAARM010000006.1"/>
</dbReference>
<comment type="function">
    <text evidence="10 11">Involved in cell wall formation. Catalyzes the final step in the synthesis of UDP-N-acetylmuramoyl-pentapeptide, the precursor of murein.</text>
</comment>
<evidence type="ECO:0000256" key="5">
    <source>
        <dbReference type="ARBA" id="ARBA00022840"/>
    </source>
</evidence>
<feature type="domain" description="Mur ligase C-terminal" evidence="14">
    <location>
        <begin position="333"/>
        <end position="461"/>
    </location>
</feature>
<dbReference type="Pfam" id="PF02875">
    <property type="entry name" value="Mur_ligase_C"/>
    <property type="match status" value="1"/>
</dbReference>
<evidence type="ECO:0000313" key="17">
    <source>
        <dbReference type="Proteomes" id="UP000321181"/>
    </source>
</evidence>
<name>A0A512DGD1_9CELL</name>
<keyword evidence="17" id="KW-1185">Reference proteome</keyword>
<dbReference type="Gene3D" id="3.90.190.20">
    <property type="entry name" value="Mur ligase, C-terminal domain"/>
    <property type="match status" value="1"/>
</dbReference>
<keyword evidence="3 10" id="KW-0132">Cell division</keyword>
<evidence type="ECO:0000259" key="14">
    <source>
        <dbReference type="Pfam" id="PF02875"/>
    </source>
</evidence>
<keyword evidence="4 10" id="KW-0547">Nucleotide-binding</keyword>
<dbReference type="SUPFAM" id="SSF63418">
    <property type="entry name" value="MurE/MurF N-terminal domain"/>
    <property type="match status" value="1"/>
</dbReference>
<dbReference type="GO" id="GO:0071555">
    <property type="term" value="P:cell wall organization"/>
    <property type="evidence" value="ECO:0007669"/>
    <property type="project" value="UniProtKB-KW"/>
</dbReference>
<evidence type="ECO:0000256" key="11">
    <source>
        <dbReference type="RuleBase" id="RU004136"/>
    </source>
</evidence>
<dbReference type="SUPFAM" id="SSF53244">
    <property type="entry name" value="MurD-like peptide ligases, peptide-binding domain"/>
    <property type="match status" value="1"/>
</dbReference>
<gene>
    <name evidence="10 16" type="primary">murF</name>
    <name evidence="16" type="ORF">CAE01nite_32790</name>
</gene>
<keyword evidence="5 10" id="KW-0067">ATP-binding</keyword>
<comment type="similarity">
    <text evidence="10">Belongs to the MurCDEF family. MurF subfamily.</text>
</comment>
<evidence type="ECO:0000259" key="15">
    <source>
        <dbReference type="Pfam" id="PF08245"/>
    </source>
</evidence>
<dbReference type="InterPro" id="IPR035911">
    <property type="entry name" value="MurE/MurF_N"/>
</dbReference>
<evidence type="ECO:0000256" key="8">
    <source>
        <dbReference type="ARBA" id="ARBA00023306"/>
    </source>
</evidence>
<dbReference type="SUPFAM" id="SSF53623">
    <property type="entry name" value="MurD-like peptide ligases, catalytic domain"/>
    <property type="match status" value="1"/>
</dbReference>
<dbReference type="Proteomes" id="UP000321181">
    <property type="component" value="Unassembled WGS sequence"/>
</dbReference>
<evidence type="ECO:0000256" key="10">
    <source>
        <dbReference type="HAMAP-Rule" id="MF_02019"/>
    </source>
</evidence>
<dbReference type="Gene3D" id="3.40.1190.10">
    <property type="entry name" value="Mur-like, catalytic domain"/>
    <property type="match status" value="1"/>
</dbReference>
<dbReference type="InterPro" id="IPR013221">
    <property type="entry name" value="Mur_ligase_cen"/>
</dbReference>
<sequence length="499" mass="50547">MIALTAAEVAAATGGRLHPQTLDPALMVHGPVVVDSRQVDTGSLFVALPGEHVDGHDYAAAAVDRGAALVLASRATVGDDGRELPSVLVDDVERALGDLAREVLLRLRTDDEAGATRLTVVGVTGSVGKTTTKDLLAQLLTPSGPTVAPVKSFNNEIGLPLTVLRADEQTRFLVLEMGASGLGHLTYLTGIAPPDVAAVLVVGSAHLGEFGGIEAVARAKAEIVAGLAPGGVAVLNADDMRVAAMADAAPGDVVTFGSSEGADVRATDVRVDRAGRATFALTAGGDSATVTLRLVGEHHVHNALAAAAVSLRLGLGLADVAERLSSAGTLSPHRMNVVERADGVTVIDDSYNANPDSMRAALKTLAVVAGRDRRSVAVLGEMLELGEDHRTAHEALGLMVVRLNVGLTVVVGSGAQPIADGALREGSWGDEVAMVDDVDAAAAFLADELRAGDVVLVKSSFGAGLWRLGDLLTADGAGATGAAGPADEATGGDEAVVAP</sequence>
<dbReference type="PANTHER" id="PTHR43024:SF1">
    <property type="entry name" value="UDP-N-ACETYLMURAMOYL-TRIPEPTIDE--D-ALANYL-D-ALANINE LIGASE"/>
    <property type="match status" value="1"/>
</dbReference>
<keyword evidence="7 10" id="KW-0573">Peptidoglycan synthesis</keyword>
<dbReference type="InterPro" id="IPR051046">
    <property type="entry name" value="MurCDEF_CellWall_CoF430Synth"/>
</dbReference>
<dbReference type="PANTHER" id="PTHR43024">
    <property type="entry name" value="UDP-N-ACETYLMURAMOYL-TRIPEPTIDE--D-ALANYL-D-ALANINE LIGASE"/>
    <property type="match status" value="1"/>
</dbReference>
<comment type="subcellular location">
    <subcellularLocation>
        <location evidence="10 11">Cytoplasm</location>
    </subcellularLocation>
</comment>